<dbReference type="Proteomes" id="UP001056120">
    <property type="component" value="Linkage Group LG22"/>
</dbReference>
<comment type="caution">
    <text evidence="1">The sequence shown here is derived from an EMBL/GenBank/DDBJ whole genome shotgun (WGS) entry which is preliminary data.</text>
</comment>
<reference evidence="1 2" key="2">
    <citation type="journal article" date="2022" name="Mol. Ecol. Resour.">
        <title>The genomes of chicory, endive, great burdock and yacon provide insights into Asteraceae paleo-polyploidization history and plant inulin production.</title>
        <authorList>
            <person name="Fan W."/>
            <person name="Wang S."/>
            <person name="Wang H."/>
            <person name="Wang A."/>
            <person name="Jiang F."/>
            <person name="Liu H."/>
            <person name="Zhao H."/>
            <person name="Xu D."/>
            <person name="Zhang Y."/>
        </authorList>
    </citation>
    <scope>NUCLEOTIDE SEQUENCE [LARGE SCALE GENOMIC DNA]</scope>
    <source>
        <strain evidence="2">cv. Yunnan</strain>
        <tissue evidence="1">Leaves</tissue>
    </source>
</reference>
<name>A0ACB9BUY4_9ASTR</name>
<keyword evidence="2" id="KW-1185">Reference proteome</keyword>
<sequence length="295" mass="33397">MSAAVEHHCSRLQPSSAPPSLSLQQQPSTTASSSHSCHRCLSPSSSRRPASCDRLHFRASLSLDRTPEPEHYLCPKPATTNLIIIKAKDLKKGKAPDLTKPKTPDPNTIDLTKDLDNTNWIDEYFDKLPKLNEEIGETGEKKEKKEVGLLPGDLKELDMHSFDFNLLSCLHFAKPELPTGLRDKIFQATSNVRKWWRKQEQLPPFCGLSKSAAKRRAKRYGRCRKCGNWSHDGKCNKNKNDSQNEYTHLIEVGAVRLRAERTIRKGSNVYYAIRNELNLKRDLGLGNLNINEPSD</sequence>
<dbReference type="EMBL" id="CM042039">
    <property type="protein sequence ID" value="KAI3725738.1"/>
    <property type="molecule type" value="Genomic_DNA"/>
</dbReference>
<evidence type="ECO:0000313" key="2">
    <source>
        <dbReference type="Proteomes" id="UP001056120"/>
    </source>
</evidence>
<protein>
    <submittedName>
        <fullName evidence="1">Uncharacterized protein</fullName>
    </submittedName>
</protein>
<reference evidence="2" key="1">
    <citation type="journal article" date="2022" name="Mol. Ecol. Resour.">
        <title>The genomes of chicory, endive, great burdock and yacon provide insights into Asteraceae palaeo-polyploidization history and plant inulin production.</title>
        <authorList>
            <person name="Fan W."/>
            <person name="Wang S."/>
            <person name="Wang H."/>
            <person name="Wang A."/>
            <person name="Jiang F."/>
            <person name="Liu H."/>
            <person name="Zhao H."/>
            <person name="Xu D."/>
            <person name="Zhang Y."/>
        </authorList>
    </citation>
    <scope>NUCLEOTIDE SEQUENCE [LARGE SCALE GENOMIC DNA]</scope>
    <source>
        <strain evidence="2">cv. Yunnan</strain>
    </source>
</reference>
<gene>
    <name evidence="1" type="ORF">L1987_65530</name>
</gene>
<organism evidence="1 2">
    <name type="scientific">Smallanthus sonchifolius</name>
    <dbReference type="NCBI Taxonomy" id="185202"/>
    <lineage>
        <taxon>Eukaryota</taxon>
        <taxon>Viridiplantae</taxon>
        <taxon>Streptophyta</taxon>
        <taxon>Embryophyta</taxon>
        <taxon>Tracheophyta</taxon>
        <taxon>Spermatophyta</taxon>
        <taxon>Magnoliopsida</taxon>
        <taxon>eudicotyledons</taxon>
        <taxon>Gunneridae</taxon>
        <taxon>Pentapetalae</taxon>
        <taxon>asterids</taxon>
        <taxon>campanulids</taxon>
        <taxon>Asterales</taxon>
        <taxon>Asteraceae</taxon>
        <taxon>Asteroideae</taxon>
        <taxon>Heliantheae alliance</taxon>
        <taxon>Millerieae</taxon>
        <taxon>Smallanthus</taxon>
    </lineage>
</organism>
<accession>A0ACB9BUY4</accession>
<evidence type="ECO:0000313" key="1">
    <source>
        <dbReference type="EMBL" id="KAI3725738.1"/>
    </source>
</evidence>
<proteinExistence type="predicted"/>